<name>X1H288_9ZZZZ</name>
<evidence type="ECO:0000313" key="2">
    <source>
        <dbReference type="EMBL" id="GAH39398.1"/>
    </source>
</evidence>
<protein>
    <recommendedName>
        <fullName evidence="1">VTC domain-containing protein</fullName>
    </recommendedName>
</protein>
<dbReference type="InterPro" id="IPR018966">
    <property type="entry name" value="VTC_domain"/>
</dbReference>
<gene>
    <name evidence="2" type="ORF">S03H2_13729</name>
</gene>
<dbReference type="Pfam" id="PF09359">
    <property type="entry name" value="VTC"/>
    <property type="match status" value="1"/>
</dbReference>
<feature type="domain" description="VTC" evidence="1">
    <location>
        <begin position="8"/>
        <end position="114"/>
    </location>
</feature>
<dbReference type="AlphaFoldDB" id="X1H288"/>
<sequence>DYKTDVDAIRQFQLYMKSINARPVVLVRYLRRAYEGNMENRIRVTFDRQLAYKVSSDPEVLLIGRGWQPHPITLNSVILEIKFTGRYPAWLGRMAEYFDLRQQSVSKYATSIKKACLLRFCAPKVPIQMY</sequence>
<dbReference type="Gene3D" id="3.20.100.30">
    <property type="entry name" value="VTC, catalytic tunnel domain"/>
    <property type="match status" value="1"/>
</dbReference>
<organism evidence="2">
    <name type="scientific">marine sediment metagenome</name>
    <dbReference type="NCBI Taxonomy" id="412755"/>
    <lineage>
        <taxon>unclassified sequences</taxon>
        <taxon>metagenomes</taxon>
        <taxon>ecological metagenomes</taxon>
    </lineage>
</organism>
<reference evidence="2" key="1">
    <citation type="journal article" date="2014" name="Front. Microbiol.">
        <title>High frequency of phylogenetically diverse reductive dehalogenase-homologous genes in deep subseafloor sedimentary metagenomes.</title>
        <authorList>
            <person name="Kawai M."/>
            <person name="Futagami T."/>
            <person name="Toyoda A."/>
            <person name="Takaki Y."/>
            <person name="Nishi S."/>
            <person name="Hori S."/>
            <person name="Arai W."/>
            <person name="Tsubouchi T."/>
            <person name="Morono Y."/>
            <person name="Uchiyama I."/>
            <person name="Ito T."/>
            <person name="Fujiyama A."/>
            <person name="Inagaki F."/>
            <person name="Takami H."/>
        </authorList>
    </citation>
    <scope>NUCLEOTIDE SEQUENCE</scope>
    <source>
        <strain evidence="2">Expedition CK06-06</strain>
    </source>
</reference>
<dbReference type="EMBL" id="BARU01006965">
    <property type="protein sequence ID" value="GAH39398.1"/>
    <property type="molecule type" value="Genomic_DNA"/>
</dbReference>
<evidence type="ECO:0000259" key="1">
    <source>
        <dbReference type="Pfam" id="PF09359"/>
    </source>
</evidence>
<proteinExistence type="predicted"/>
<accession>X1H288</accession>
<feature type="non-terminal residue" evidence="2">
    <location>
        <position position="1"/>
    </location>
</feature>
<dbReference type="GO" id="GO:0006799">
    <property type="term" value="P:polyphosphate biosynthetic process"/>
    <property type="evidence" value="ECO:0007669"/>
    <property type="project" value="UniProtKB-ARBA"/>
</dbReference>
<comment type="caution">
    <text evidence="2">The sequence shown here is derived from an EMBL/GenBank/DDBJ whole genome shotgun (WGS) entry which is preliminary data.</text>
</comment>
<dbReference type="InterPro" id="IPR042267">
    <property type="entry name" value="VTC_sf"/>
</dbReference>